<dbReference type="AlphaFoldDB" id="A0A348W951"/>
<dbReference type="RefSeq" id="WP_339853961.1">
    <property type="nucleotide sequence ID" value="NZ_CAXAXR010000007.1"/>
</dbReference>
<reference evidence="2 3" key="1">
    <citation type="journal article" date="2018" name="Nat. Biotechnol.">
        <title>A standardized bacterial taxonomy based on genome phylogeny substantially revises the tree of life.</title>
        <authorList>
            <person name="Parks D.H."/>
            <person name="Chuvochina M."/>
            <person name="Waite D.W."/>
            <person name="Rinke C."/>
            <person name="Skarshewski A."/>
            <person name="Chaumeil P.A."/>
            <person name="Hugenholtz P."/>
        </authorList>
    </citation>
    <scope>NUCLEOTIDE SEQUENCE [LARGE SCALE GENOMIC DNA]</scope>
    <source>
        <strain evidence="2">UBA9169</strain>
    </source>
</reference>
<dbReference type="Pfam" id="PF13403">
    <property type="entry name" value="Hint_2"/>
    <property type="match status" value="1"/>
</dbReference>
<dbReference type="Proteomes" id="UP000264719">
    <property type="component" value="Unassembled WGS sequence"/>
</dbReference>
<dbReference type="SUPFAM" id="SSF51294">
    <property type="entry name" value="Hedgehog/intein (Hint) domain"/>
    <property type="match status" value="1"/>
</dbReference>
<name>A0A348W951_9RHOB</name>
<sequence>MAWIAIMDRGCGQFDARGLDHPPETCATRVAPEALLRRGTLMIEAQFSAQPHPQTLLSFRHGMPHSGGFSLRALPRGGVVLAQNLGQDLRHCTIEQRDDARADRVRICYSWDCDIGQARLSLEHLDTGECLSVRMADPHPMPLANLKMVTLAPSLREIDGDVRYVAIADHIHPLGPMPGICASVPIATPEGPRPISQLRRGDQVLTACGKTAPVLQALRLTVPARGAFRPIRLRAPYYGLTEDIHLAPQERLILSGSDVEYLFGTESVLLPTQHLVDQTSAFRAKSATLVTYHHLLLPRHQAVMAAGCPIESLYIGRLRRKTRDLRESVLNHCDPQTLPEHAKPVWPVLRPYEAITLARWRAA</sequence>
<gene>
    <name evidence="2" type="ORF">DCS45_04175</name>
</gene>
<organism evidence="2 3">
    <name type="scientific">Roseovarius nubinhibens</name>
    <dbReference type="NCBI Taxonomy" id="314263"/>
    <lineage>
        <taxon>Bacteria</taxon>
        <taxon>Pseudomonadati</taxon>
        <taxon>Pseudomonadota</taxon>
        <taxon>Alphaproteobacteria</taxon>
        <taxon>Rhodobacterales</taxon>
        <taxon>Roseobacteraceae</taxon>
        <taxon>Roseovarius</taxon>
    </lineage>
</organism>
<evidence type="ECO:0000259" key="1">
    <source>
        <dbReference type="Pfam" id="PF13403"/>
    </source>
</evidence>
<evidence type="ECO:0000313" key="3">
    <source>
        <dbReference type="Proteomes" id="UP000264719"/>
    </source>
</evidence>
<protein>
    <recommendedName>
        <fullName evidence="1">Hedgehog/Intein (Hint) domain-containing protein</fullName>
    </recommendedName>
</protein>
<dbReference type="InterPro" id="IPR036844">
    <property type="entry name" value="Hint_dom_sf"/>
</dbReference>
<dbReference type="InterPro" id="IPR028992">
    <property type="entry name" value="Hedgehog/Intein_dom"/>
</dbReference>
<dbReference type="EMBL" id="DMVW01000043">
    <property type="protein sequence ID" value="HAR51063.1"/>
    <property type="molecule type" value="Genomic_DNA"/>
</dbReference>
<feature type="domain" description="Hedgehog/Intein (Hint)" evidence="1">
    <location>
        <begin position="184"/>
        <end position="316"/>
    </location>
</feature>
<comment type="caution">
    <text evidence="2">The sequence shown here is derived from an EMBL/GenBank/DDBJ whole genome shotgun (WGS) entry which is preliminary data.</text>
</comment>
<proteinExistence type="predicted"/>
<evidence type="ECO:0000313" key="2">
    <source>
        <dbReference type="EMBL" id="HAR51063.1"/>
    </source>
</evidence>
<accession>A0A348W951</accession>